<sequence>MVSDVGESSRLPECAAAIDIAAEALVRIWTGPQSAPGVPVPATQLRVLLVVEQSGAINLSRLANELGALLSSASRLCDRLEAAGLIVRESGQQSRREIAIRLSPDGEALLERVRRERQEQITKVLAQMPPSARQALLTGLTEFQNAADARTRPGTPGSAQSFSLPA</sequence>
<evidence type="ECO:0000256" key="2">
    <source>
        <dbReference type="ARBA" id="ARBA00023125"/>
    </source>
</evidence>
<feature type="region of interest" description="Disordered" evidence="4">
    <location>
        <begin position="146"/>
        <end position="166"/>
    </location>
</feature>
<dbReference type="Proteomes" id="UP001165135">
    <property type="component" value="Unassembled WGS sequence"/>
</dbReference>
<dbReference type="InterPro" id="IPR039422">
    <property type="entry name" value="MarR/SlyA-like"/>
</dbReference>
<feature type="compositionally biased region" description="Polar residues" evidence="4">
    <location>
        <begin position="157"/>
        <end position="166"/>
    </location>
</feature>
<dbReference type="PANTHER" id="PTHR33164:SF43">
    <property type="entry name" value="HTH-TYPE TRANSCRIPTIONAL REPRESSOR YETL"/>
    <property type="match status" value="1"/>
</dbReference>
<gene>
    <name evidence="6" type="ORF">Airi01_060570</name>
</gene>
<accession>A0A9W6RMG9</accession>
<dbReference type="PROSITE" id="PS50995">
    <property type="entry name" value="HTH_MARR_2"/>
    <property type="match status" value="1"/>
</dbReference>
<proteinExistence type="predicted"/>
<evidence type="ECO:0000259" key="5">
    <source>
        <dbReference type="PROSITE" id="PS50995"/>
    </source>
</evidence>
<dbReference type="InterPro" id="IPR000835">
    <property type="entry name" value="HTH_MarR-typ"/>
</dbReference>
<feature type="domain" description="HTH marR-type" evidence="5">
    <location>
        <begin position="1"/>
        <end position="145"/>
    </location>
</feature>
<dbReference type="EMBL" id="BSTJ01000008">
    <property type="protein sequence ID" value="GLY77790.1"/>
    <property type="molecule type" value="Genomic_DNA"/>
</dbReference>
<comment type="caution">
    <text evidence="6">The sequence shown here is derived from an EMBL/GenBank/DDBJ whole genome shotgun (WGS) entry which is preliminary data.</text>
</comment>
<organism evidence="6 7">
    <name type="scientific">Actinoallomurus iriomotensis</name>
    <dbReference type="NCBI Taxonomy" id="478107"/>
    <lineage>
        <taxon>Bacteria</taxon>
        <taxon>Bacillati</taxon>
        <taxon>Actinomycetota</taxon>
        <taxon>Actinomycetes</taxon>
        <taxon>Streptosporangiales</taxon>
        <taxon>Thermomonosporaceae</taxon>
        <taxon>Actinoallomurus</taxon>
    </lineage>
</organism>
<dbReference type="GO" id="GO:0006950">
    <property type="term" value="P:response to stress"/>
    <property type="evidence" value="ECO:0007669"/>
    <property type="project" value="TreeGrafter"/>
</dbReference>
<dbReference type="GO" id="GO:0003677">
    <property type="term" value="F:DNA binding"/>
    <property type="evidence" value="ECO:0007669"/>
    <property type="project" value="UniProtKB-KW"/>
</dbReference>
<keyword evidence="2" id="KW-0238">DNA-binding</keyword>
<dbReference type="GO" id="GO:0003700">
    <property type="term" value="F:DNA-binding transcription factor activity"/>
    <property type="evidence" value="ECO:0007669"/>
    <property type="project" value="InterPro"/>
</dbReference>
<dbReference type="Pfam" id="PF01047">
    <property type="entry name" value="MarR"/>
    <property type="match status" value="1"/>
</dbReference>
<evidence type="ECO:0000256" key="3">
    <source>
        <dbReference type="ARBA" id="ARBA00023163"/>
    </source>
</evidence>
<keyword evidence="3" id="KW-0804">Transcription</keyword>
<evidence type="ECO:0000313" key="7">
    <source>
        <dbReference type="Proteomes" id="UP001165135"/>
    </source>
</evidence>
<protein>
    <submittedName>
        <fullName evidence="6">MarR family transcriptional regulator</fullName>
    </submittedName>
</protein>
<reference evidence="6" key="1">
    <citation type="submission" date="2023-03" db="EMBL/GenBank/DDBJ databases">
        <title>Actinoallomurus iriomotensis NBRC 103681.</title>
        <authorList>
            <person name="Ichikawa N."/>
            <person name="Sato H."/>
            <person name="Tonouchi N."/>
        </authorList>
    </citation>
    <scope>NUCLEOTIDE SEQUENCE</scope>
    <source>
        <strain evidence="6">NBRC 103681</strain>
    </source>
</reference>
<evidence type="ECO:0000256" key="1">
    <source>
        <dbReference type="ARBA" id="ARBA00023015"/>
    </source>
</evidence>
<evidence type="ECO:0000256" key="4">
    <source>
        <dbReference type="SAM" id="MobiDB-lite"/>
    </source>
</evidence>
<dbReference type="PROSITE" id="PS01117">
    <property type="entry name" value="HTH_MARR_1"/>
    <property type="match status" value="1"/>
</dbReference>
<dbReference type="SUPFAM" id="SSF46785">
    <property type="entry name" value="Winged helix' DNA-binding domain"/>
    <property type="match status" value="1"/>
</dbReference>
<dbReference type="InterPro" id="IPR036390">
    <property type="entry name" value="WH_DNA-bd_sf"/>
</dbReference>
<dbReference type="InterPro" id="IPR023187">
    <property type="entry name" value="Tscrpt_reg_MarR-type_CS"/>
</dbReference>
<evidence type="ECO:0000313" key="6">
    <source>
        <dbReference type="EMBL" id="GLY77790.1"/>
    </source>
</evidence>
<dbReference type="Gene3D" id="1.10.10.10">
    <property type="entry name" value="Winged helix-like DNA-binding domain superfamily/Winged helix DNA-binding domain"/>
    <property type="match status" value="1"/>
</dbReference>
<name>A0A9W6RMG9_9ACTN</name>
<dbReference type="AlphaFoldDB" id="A0A9W6RMG9"/>
<dbReference type="PANTHER" id="PTHR33164">
    <property type="entry name" value="TRANSCRIPTIONAL REGULATOR, MARR FAMILY"/>
    <property type="match status" value="1"/>
</dbReference>
<keyword evidence="1" id="KW-0805">Transcription regulation</keyword>
<dbReference type="InterPro" id="IPR036388">
    <property type="entry name" value="WH-like_DNA-bd_sf"/>
</dbReference>
<dbReference type="SMART" id="SM00347">
    <property type="entry name" value="HTH_MARR"/>
    <property type="match status" value="1"/>
</dbReference>